<dbReference type="GeneID" id="65568195"/>
<keyword evidence="3" id="KW-1185">Reference proteome</keyword>
<dbReference type="KEGG" id="mrtj:KHC33_07595"/>
<dbReference type="RefSeq" id="WP_214421106.1">
    <property type="nucleotide sequence ID" value="NZ_CP075546.1"/>
</dbReference>
<dbReference type="AlphaFoldDB" id="A0A8E7AZN0"/>
<evidence type="ECO:0000313" key="2">
    <source>
        <dbReference type="EMBL" id="QVV90335.1"/>
    </source>
</evidence>
<organism evidence="2 3">
    <name type="scientific">Methanospirillum purgamenti</name>
    <dbReference type="NCBI Taxonomy" id="2834276"/>
    <lineage>
        <taxon>Archaea</taxon>
        <taxon>Methanobacteriati</taxon>
        <taxon>Methanobacteriota</taxon>
        <taxon>Stenosarchaea group</taxon>
        <taxon>Methanomicrobia</taxon>
        <taxon>Methanomicrobiales</taxon>
        <taxon>Methanospirillaceae</taxon>
        <taxon>Methanospirillum</taxon>
    </lineage>
</organism>
<reference evidence="2 3" key="1">
    <citation type="submission" date="2021-05" db="EMBL/GenBank/DDBJ databases">
        <title>A novel Methanospirillum isolate from a pyrite-forming mixed culture.</title>
        <authorList>
            <person name="Bunk B."/>
            <person name="Sproer C."/>
            <person name="Spring S."/>
            <person name="Pester M."/>
        </authorList>
    </citation>
    <scope>NUCLEOTIDE SEQUENCE [LARGE SCALE GENOMIC DNA]</scope>
    <source>
        <strain evidence="2 3">J.3.6.1-F.2.7.3</strain>
    </source>
</reference>
<evidence type="ECO:0000256" key="1">
    <source>
        <dbReference type="SAM" id="Phobius"/>
    </source>
</evidence>
<keyword evidence="1" id="KW-0812">Transmembrane</keyword>
<keyword evidence="1" id="KW-1133">Transmembrane helix</keyword>
<sequence length="160" mass="18347">MSYEKIEKKLPEEILAYIDEESMVLGITRQEAIGRLIQSVHVMKSETETERLRIDLKAQNRELTIKDEEISFLRTELHALHTGLSKLAENLTARNNHSEEHEIQISIMRENITTISDAIKNIQVKIDKTPDRPFEQHIPLIIIGILAGLLVLYLIISKIG</sequence>
<evidence type="ECO:0000313" key="3">
    <source>
        <dbReference type="Proteomes" id="UP000680656"/>
    </source>
</evidence>
<proteinExistence type="predicted"/>
<accession>A0A8E7AZN0</accession>
<dbReference type="EMBL" id="CP075546">
    <property type="protein sequence ID" value="QVV90335.1"/>
    <property type="molecule type" value="Genomic_DNA"/>
</dbReference>
<dbReference type="Proteomes" id="UP000680656">
    <property type="component" value="Chromosome"/>
</dbReference>
<gene>
    <name evidence="2" type="ORF">KHC33_07595</name>
</gene>
<protein>
    <submittedName>
        <fullName evidence="2">Uncharacterized protein</fullName>
    </submittedName>
</protein>
<name>A0A8E7AZN0_9EURY</name>
<keyword evidence="1" id="KW-0472">Membrane</keyword>
<feature type="transmembrane region" description="Helical" evidence="1">
    <location>
        <begin position="138"/>
        <end position="156"/>
    </location>
</feature>